<dbReference type="PROSITE" id="PS50016">
    <property type="entry name" value="ZF_PHD_2"/>
    <property type="match status" value="1"/>
</dbReference>
<organism evidence="8 9">
    <name type="scientific">Pisum sativum</name>
    <name type="common">Garden pea</name>
    <name type="synonym">Lathyrus oleraceus</name>
    <dbReference type="NCBI Taxonomy" id="3888"/>
    <lineage>
        <taxon>Eukaryota</taxon>
        <taxon>Viridiplantae</taxon>
        <taxon>Streptophyta</taxon>
        <taxon>Embryophyta</taxon>
        <taxon>Tracheophyta</taxon>
        <taxon>Spermatophyta</taxon>
        <taxon>Magnoliopsida</taxon>
        <taxon>eudicotyledons</taxon>
        <taxon>Gunneridae</taxon>
        <taxon>Pentapetalae</taxon>
        <taxon>rosids</taxon>
        <taxon>fabids</taxon>
        <taxon>Fabales</taxon>
        <taxon>Fabaceae</taxon>
        <taxon>Papilionoideae</taxon>
        <taxon>50 kb inversion clade</taxon>
        <taxon>NPAAA clade</taxon>
        <taxon>Hologalegina</taxon>
        <taxon>IRL clade</taxon>
        <taxon>Fabeae</taxon>
        <taxon>Lathyrus</taxon>
    </lineage>
</organism>
<dbReference type="PANTHER" id="PTHR47177:SF4">
    <property type="entry name" value="OS06G0283200 PROTEIN"/>
    <property type="match status" value="1"/>
</dbReference>
<comment type="caution">
    <text evidence="8">The sequence shown here is derived from an EMBL/GenBank/DDBJ whole genome shotgun (WGS) entry which is preliminary data.</text>
</comment>
<keyword evidence="9" id="KW-1185">Reference proteome</keyword>
<dbReference type="PANTHER" id="PTHR47177">
    <property type="entry name" value="F18C1.6 PROTEIN"/>
    <property type="match status" value="1"/>
</dbReference>
<keyword evidence="3" id="KW-0862">Zinc</keyword>
<name>A0A9D4X8Q7_PEA</name>
<evidence type="ECO:0000313" key="8">
    <source>
        <dbReference type="EMBL" id="KAI5416501.1"/>
    </source>
</evidence>
<protein>
    <recommendedName>
        <fullName evidence="10">PHD and RING finger domain-containing protein 1</fullName>
    </recommendedName>
</protein>
<keyword evidence="2 4" id="KW-0863">Zinc-finger</keyword>
<evidence type="ECO:0000256" key="2">
    <source>
        <dbReference type="ARBA" id="ARBA00022771"/>
    </source>
</evidence>
<dbReference type="InterPro" id="IPR001965">
    <property type="entry name" value="Znf_PHD"/>
</dbReference>
<dbReference type="InterPro" id="IPR019787">
    <property type="entry name" value="Znf_PHD-finger"/>
</dbReference>
<dbReference type="InterPro" id="IPR013083">
    <property type="entry name" value="Znf_RING/FYVE/PHD"/>
</dbReference>
<dbReference type="SUPFAM" id="SSF57903">
    <property type="entry name" value="FYVE/PHD zinc finger"/>
    <property type="match status" value="1"/>
</dbReference>
<dbReference type="Gramene" id="Psat4g045320.1">
    <property type="protein sequence ID" value="Psat4g045320.1.cds"/>
    <property type="gene ID" value="Psat4g045320"/>
</dbReference>
<evidence type="ECO:0000256" key="5">
    <source>
        <dbReference type="SAM" id="MobiDB-lite"/>
    </source>
</evidence>
<feature type="region of interest" description="Disordered" evidence="5">
    <location>
        <begin position="426"/>
        <end position="492"/>
    </location>
</feature>
<dbReference type="AlphaFoldDB" id="A0A9D4X8Q7"/>
<dbReference type="OrthoDB" id="365379at2759"/>
<evidence type="ECO:0000313" key="9">
    <source>
        <dbReference type="Proteomes" id="UP001058974"/>
    </source>
</evidence>
<feature type="compositionally biased region" description="Basic and acidic residues" evidence="5">
    <location>
        <begin position="426"/>
        <end position="444"/>
    </location>
</feature>
<dbReference type="Proteomes" id="UP001058974">
    <property type="component" value="Chromosome 4"/>
</dbReference>
<evidence type="ECO:0000256" key="3">
    <source>
        <dbReference type="ARBA" id="ARBA00022833"/>
    </source>
</evidence>
<dbReference type="Gramene" id="Psat4g045320.3">
    <property type="protein sequence ID" value="Psat4g045320.3.cds"/>
    <property type="gene ID" value="Psat4g045320"/>
</dbReference>
<evidence type="ECO:0008006" key="10">
    <source>
        <dbReference type="Google" id="ProtNLM"/>
    </source>
</evidence>
<gene>
    <name evidence="8" type="ORF">KIW84_041527</name>
</gene>
<evidence type="ECO:0000259" key="7">
    <source>
        <dbReference type="PROSITE" id="PS50089"/>
    </source>
</evidence>
<dbReference type="Pfam" id="PF00628">
    <property type="entry name" value="PHD"/>
    <property type="match status" value="1"/>
</dbReference>
<evidence type="ECO:0000259" key="6">
    <source>
        <dbReference type="PROSITE" id="PS50016"/>
    </source>
</evidence>
<feature type="compositionally biased region" description="Basic and acidic residues" evidence="5">
    <location>
        <begin position="455"/>
        <end position="468"/>
    </location>
</feature>
<dbReference type="SUPFAM" id="SSF57850">
    <property type="entry name" value="RING/U-box"/>
    <property type="match status" value="1"/>
</dbReference>
<accession>A0A9D4X8Q7</accession>
<dbReference type="GO" id="GO:0008270">
    <property type="term" value="F:zinc ion binding"/>
    <property type="evidence" value="ECO:0007669"/>
    <property type="project" value="UniProtKB-KW"/>
</dbReference>
<evidence type="ECO:0000256" key="4">
    <source>
        <dbReference type="PROSITE-ProRule" id="PRU00175"/>
    </source>
</evidence>
<dbReference type="PROSITE" id="PS00518">
    <property type="entry name" value="ZF_RING_1"/>
    <property type="match status" value="1"/>
</dbReference>
<feature type="compositionally biased region" description="Basic and acidic residues" evidence="5">
    <location>
        <begin position="279"/>
        <end position="293"/>
    </location>
</feature>
<feature type="domain" description="RING-type" evidence="7">
    <location>
        <begin position="30"/>
        <end position="71"/>
    </location>
</feature>
<dbReference type="PROSITE" id="PS50089">
    <property type="entry name" value="ZF_RING_2"/>
    <property type="match status" value="1"/>
</dbReference>
<feature type="region of interest" description="Disordered" evidence="5">
    <location>
        <begin position="267"/>
        <end position="318"/>
    </location>
</feature>
<dbReference type="InterPro" id="IPR001841">
    <property type="entry name" value="Znf_RING"/>
</dbReference>
<dbReference type="Gene3D" id="3.30.40.10">
    <property type="entry name" value="Zinc/RING finger domain, C3HC4 (zinc finger)"/>
    <property type="match status" value="2"/>
</dbReference>
<feature type="region of interest" description="Disordered" evidence="5">
    <location>
        <begin position="335"/>
        <end position="366"/>
    </location>
</feature>
<reference evidence="8 9" key="1">
    <citation type="journal article" date="2022" name="Nat. Genet.">
        <title>Improved pea reference genome and pan-genome highlight genomic features and evolutionary characteristics.</title>
        <authorList>
            <person name="Yang T."/>
            <person name="Liu R."/>
            <person name="Luo Y."/>
            <person name="Hu S."/>
            <person name="Wang D."/>
            <person name="Wang C."/>
            <person name="Pandey M.K."/>
            <person name="Ge S."/>
            <person name="Xu Q."/>
            <person name="Li N."/>
            <person name="Li G."/>
            <person name="Huang Y."/>
            <person name="Saxena R.K."/>
            <person name="Ji Y."/>
            <person name="Li M."/>
            <person name="Yan X."/>
            <person name="He Y."/>
            <person name="Liu Y."/>
            <person name="Wang X."/>
            <person name="Xiang C."/>
            <person name="Varshney R.K."/>
            <person name="Ding H."/>
            <person name="Gao S."/>
            <person name="Zong X."/>
        </authorList>
    </citation>
    <scope>NUCLEOTIDE SEQUENCE [LARGE SCALE GENOMIC DNA]</scope>
    <source>
        <strain evidence="8 9">cv. Zhongwan 6</strain>
    </source>
</reference>
<dbReference type="Pfam" id="PF13639">
    <property type="entry name" value="zf-RING_2"/>
    <property type="match status" value="1"/>
</dbReference>
<dbReference type="InterPro" id="IPR017907">
    <property type="entry name" value="Znf_RING_CS"/>
</dbReference>
<dbReference type="Gramene" id="Psat4g045320.5">
    <property type="protein sequence ID" value="Psat4g045320.5.cds"/>
    <property type="gene ID" value="Psat4g045320"/>
</dbReference>
<dbReference type="SMART" id="SM00184">
    <property type="entry name" value="RING"/>
    <property type="match status" value="1"/>
</dbReference>
<dbReference type="EMBL" id="JAMSHJ010000004">
    <property type="protein sequence ID" value="KAI5416501.1"/>
    <property type="molecule type" value="Genomic_DNA"/>
</dbReference>
<keyword evidence="1" id="KW-0479">Metal-binding</keyword>
<sequence length="617" mass="68990">MATSPPTSSKRPKSEAESNEENDKEQDDCCGICYVERGVSIPGEIDSCNHYFCFVCIMEWAKHESRCPICRQRFSNVRRLPKLGVFSSSRDVKVPLRDQVYHPHGNMTSGPVDSNVELKCCICYVAKDENLIIICDLCDMASHAYCVGLGYNVPEGDWFCHDCAVSRETNANDGLDLDQQALELTAEPEPGVTVLDIVRETSSQVARRPMISSIRRNHSLSSAIPLADRASRSEGKKPVTAVQRAQCNVQVLRENWDSLRSGSLRFDRKSFQSGGTSSQKHDSSSLSRGKLDGSHPIASTGRQQSTVQGAQSSNMVNDGDLKYDVHKAWQMMDRAKTMKQTPRRTSRITKVVDDDPSCSGAREKSFAPRSCPELKNLQPRTLDFRCTRMEEQCGYSSLTKKLENHLSPMLGEKRKSRVSYQEKIQHLRDHTSTTHSVGCRERPLLSKVHTGTHSAPRDDERNSEREQRQSTYLVVSVGSASSSGKSDSVFSSNKDVNKEKRFAKGFGNEITKNTEDAKTEIQCLVKLNLKCLTRDKQLGVETFKLVARQATHTILAACHSEQHRSNIYSSSSVCSHTDHITQLQKSTLMPNCCRQCFHVFVNDVVKSIMLEKVGCCS</sequence>
<proteinExistence type="predicted"/>
<feature type="domain" description="PHD-type" evidence="6">
    <location>
        <begin position="117"/>
        <end position="166"/>
    </location>
</feature>
<dbReference type="Gramene" id="Psat04G0152700-T1">
    <property type="protein sequence ID" value="KAI5416501.1"/>
    <property type="gene ID" value="KIW84_041527"/>
</dbReference>
<dbReference type="SMART" id="SM00249">
    <property type="entry name" value="PHD"/>
    <property type="match status" value="1"/>
</dbReference>
<evidence type="ECO:0000256" key="1">
    <source>
        <dbReference type="ARBA" id="ARBA00022723"/>
    </source>
</evidence>
<feature type="compositionally biased region" description="Low complexity" evidence="5">
    <location>
        <begin position="474"/>
        <end position="492"/>
    </location>
</feature>
<dbReference type="InterPro" id="IPR011011">
    <property type="entry name" value="Znf_FYVE_PHD"/>
</dbReference>
<feature type="compositionally biased region" description="Polar residues" evidence="5">
    <location>
        <begin position="300"/>
        <end position="316"/>
    </location>
</feature>
<feature type="region of interest" description="Disordered" evidence="5">
    <location>
        <begin position="1"/>
        <end position="25"/>
    </location>
</feature>